<protein>
    <submittedName>
        <fullName evidence="9">TIGR01212 family radical SAM protein</fullName>
    </submittedName>
</protein>
<evidence type="ECO:0000256" key="2">
    <source>
        <dbReference type="ARBA" id="ARBA00022485"/>
    </source>
</evidence>
<organism evidence="9 10">
    <name type="scientific">Salinithrix halophila</name>
    <dbReference type="NCBI Taxonomy" id="1485204"/>
    <lineage>
        <taxon>Bacteria</taxon>
        <taxon>Bacillati</taxon>
        <taxon>Bacillota</taxon>
        <taxon>Bacilli</taxon>
        <taxon>Bacillales</taxon>
        <taxon>Thermoactinomycetaceae</taxon>
        <taxon>Salinithrix</taxon>
    </lineage>
</organism>
<dbReference type="InterPro" id="IPR007197">
    <property type="entry name" value="rSAM"/>
</dbReference>
<dbReference type="Pfam" id="PF04055">
    <property type="entry name" value="Radical_SAM"/>
    <property type="match status" value="1"/>
</dbReference>
<evidence type="ECO:0000256" key="6">
    <source>
        <dbReference type="ARBA" id="ARBA00023014"/>
    </source>
</evidence>
<dbReference type="PANTHER" id="PTHR11135">
    <property type="entry name" value="HISTONE ACETYLTRANSFERASE-RELATED"/>
    <property type="match status" value="1"/>
</dbReference>
<keyword evidence="3" id="KW-0949">S-adenosyl-L-methionine</keyword>
<comment type="caution">
    <text evidence="9">The sequence shown here is derived from an EMBL/GenBank/DDBJ whole genome shotgun (WGS) entry which is preliminary data.</text>
</comment>
<gene>
    <name evidence="9" type="ORF">ACFOUO_05990</name>
</gene>
<name>A0ABV8JGK5_9BACL</name>
<dbReference type="EMBL" id="JBHSAP010000007">
    <property type="protein sequence ID" value="MFC4076361.1"/>
    <property type="molecule type" value="Genomic_DNA"/>
</dbReference>
<dbReference type="InterPro" id="IPR006638">
    <property type="entry name" value="Elp3/MiaA/NifB-like_rSAM"/>
</dbReference>
<accession>A0ABV8JGK5</accession>
<feature type="domain" description="Radical SAM core" evidence="8">
    <location>
        <begin position="28"/>
        <end position="270"/>
    </location>
</feature>
<keyword evidence="4" id="KW-0479">Metal-binding</keyword>
<feature type="compositionally biased region" description="Polar residues" evidence="7">
    <location>
        <begin position="312"/>
        <end position="322"/>
    </location>
</feature>
<dbReference type="Proteomes" id="UP001595843">
    <property type="component" value="Unassembled WGS sequence"/>
</dbReference>
<evidence type="ECO:0000256" key="3">
    <source>
        <dbReference type="ARBA" id="ARBA00022691"/>
    </source>
</evidence>
<dbReference type="InterPro" id="IPR032432">
    <property type="entry name" value="Radical_SAM_C"/>
</dbReference>
<evidence type="ECO:0000256" key="7">
    <source>
        <dbReference type="SAM" id="MobiDB-lite"/>
    </source>
</evidence>
<keyword evidence="5" id="KW-0408">Iron</keyword>
<reference evidence="10" key="1">
    <citation type="journal article" date="2019" name="Int. J. Syst. Evol. Microbiol.">
        <title>The Global Catalogue of Microorganisms (GCM) 10K type strain sequencing project: providing services to taxonomists for standard genome sequencing and annotation.</title>
        <authorList>
            <consortium name="The Broad Institute Genomics Platform"/>
            <consortium name="The Broad Institute Genome Sequencing Center for Infectious Disease"/>
            <person name="Wu L."/>
            <person name="Ma J."/>
        </authorList>
    </citation>
    <scope>NUCLEOTIDE SEQUENCE [LARGE SCALE GENOMIC DNA]</scope>
    <source>
        <strain evidence="10">IBRC-M 10813</strain>
    </source>
</reference>
<evidence type="ECO:0000256" key="1">
    <source>
        <dbReference type="ARBA" id="ARBA00001966"/>
    </source>
</evidence>
<evidence type="ECO:0000256" key="4">
    <source>
        <dbReference type="ARBA" id="ARBA00022723"/>
    </source>
</evidence>
<evidence type="ECO:0000259" key="8">
    <source>
        <dbReference type="PROSITE" id="PS51918"/>
    </source>
</evidence>
<proteinExistence type="predicted"/>
<dbReference type="InterPro" id="IPR023404">
    <property type="entry name" value="rSAM_horseshoe"/>
</dbReference>
<dbReference type="PROSITE" id="PS51918">
    <property type="entry name" value="RADICAL_SAM"/>
    <property type="match status" value="1"/>
</dbReference>
<keyword evidence="6" id="KW-0411">Iron-sulfur</keyword>
<dbReference type="InterPro" id="IPR005911">
    <property type="entry name" value="YhcC-like"/>
</dbReference>
<evidence type="ECO:0000256" key="5">
    <source>
        <dbReference type="ARBA" id="ARBA00023004"/>
    </source>
</evidence>
<evidence type="ECO:0000313" key="10">
    <source>
        <dbReference type="Proteomes" id="UP001595843"/>
    </source>
</evidence>
<dbReference type="CDD" id="cd00945">
    <property type="entry name" value="Aldolase_Class_I"/>
    <property type="match status" value="1"/>
</dbReference>
<dbReference type="Gene3D" id="3.80.30.20">
    <property type="entry name" value="tm_1862 like domain"/>
    <property type="match status" value="1"/>
</dbReference>
<feature type="region of interest" description="Disordered" evidence="7">
    <location>
        <begin position="312"/>
        <end position="337"/>
    </location>
</feature>
<dbReference type="PANTHER" id="PTHR11135:SF1">
    <property type="entry name" value="PROTEIN YHCC"/>
    <property type="match status" value="1"/>
</dbReference>
<dbReference type="InterPro" id="IPR039661">
    <property type="entry name" value="ELP3"/>
</dbReference>
<evidence type="ECO:0000313" key="9">
    <source>
        <dbReference type="EMBL" id="MFC4076361.1"/>
    </source>
</evidence>
<dbReference type="SFLD" id="SFLDG01091">
    <property type="entry name" value="uncharacterized_CHP01210-like"/>
    <property type="match status" value="1"/>
</dbReference>
<dbReference type="InterPro" id="IPR058240">
    <property type="entry name" value="rSAM_sf"/>
</dbReference>
<keyword evidence="2" id="KW-0004">4Fe-4S</keyword>
<comment type="cofactor">
    <cofactor evidence="1">
        <name>[4Fe-4S] cluster</name>
        <dbReference type="ChEBI" id="CHEBI:49883"/>
    </cofactor>
</comment>
<sequence length="337" mass="38234">MNANQPQAIPLLWGEKRYHTWNHHLRSTFGEKIFKVPLDGGFSCPNRDGTIGKVGGCTFCSPLGSGDFAGRRRDDLVEQFNKVKERMHRKWPKAKYIGYFQAFSNTYAPAEELRPMYEVIMKQPGVVGLSIATRPDCLPDEVLDLLEEINQRTYLWVELGLQTIHESTSDLINRAHDYACFLDAVTKLRARGIRVCAHIIFGLPQETTEMMLETARACAAMDIQGIKIHSLHLLKKTQMVKQYKEGLLQFLDRETYVNLVVDTLEMLHPSVIIHRVTGDGPPDLMIGPLWSTKKWESLHAIDSELKHRASWQGKQWNPSMTTPLPVRTGPVGRTSVG</sequence>
<dbReference type="SMART" id="SM00729">
    <property type="entry name" value="Elp3"/>
    <property type="match status" value="1"/>
</dbReference>
<dbReference type="Pfam" id="PF16199">
    <property type="entry name" value="Radical_SAM_C"/>
    <property type="match status" value="1"/>
</dbReference>
<dbReference type="SUPFAM" id="SSF102114">
    <property type="entry name" value="Radical SAM enzymes"/>
    <property type="match status" value="1"/>
</dbReference>
<dbReference type="RefSeq" id="WP_380703139.1">
    <property type="nucleotide sequence ID" value="NZ_JBHSAP010000007.1"/>
</dbReference>
<keyword evidence="10" id="KW-1185">Reference proteome</keyword>
<dbReference type="SFLD" id="SFLDG01086">
    <property type="entry name" value="elongater_protein-like"/>
    <property type="match status" value="1"/>
</dbReference>
<dbReference type="NCBIfam" id="TIGR01212">
    <property type="entry name" value="TIGR01212 family radical SAM protein"/>
    <property type="match status" value="1"/>
</dbReference>
<dbReference type="SFLD" id="SFLDS00029">
    <property type="entry name" value="Radical_SAM"/>
    <property type="match status" value="1"/>
</dbReference>